<dbReference type="InterPro" id="IPR003594">
    <property type="entry name" value="HATPase_dom"/>
</dbReference>
<dbReference type="PRINTS" id="PR00344">
    <property type="entry name" value="BCTRLSENSOR"/>
</dbReference>
<keyword evidence="4" id="KW-0597">Phosphoprotein</keyword>
<dbReference type="EC" id="2.7.13.3" evidence="3"/>
<dbReference type="RefSeq" id="WP_095978549.1">
    <property type="nucleotide sequence ID" value="NZ_CP022163.1"/>
</dbReference>
<organism evidence="11 12">
    <name type="scientific">Melittangium boletus DSM 14713</name>
    <dbReference type="NCBI Taxonomy" id="1294270"/>
    <lineage>
        <taxon>Bacteria</taxon>
        <taxon>Pseudomonadati</taxon>
        <taxon>Myxococcota</taxon>
        <taxon>Myxococcia</taxon>
        <taxon>Myxococcales</taxon>
        <taxon>Cystobacterineae</taxon>
        <taxon>Archangiaceae</taxon>
        <taxon>Melittangium</taxon>
    </lineage>
</organism>
<dbReference type="SMART" id="SM00388">
    <property type="entry name" value="HisKA"/>
    <property type="match status" value="1"/>
</dbReference>
<dbReference type="PROSITE" id="PS50885">
    <property type="entry name" value="HAMP"/>
    <property type="match status" value="1"/>
</dbReference>
<dbReference type="PANTHER" id="PTHR43065:SF50">
    <property type="entry name" value="HISTIDINE KINASE"/>
    <property type="match status" value="1"/>
</dbReference>
<dbReference type="SUPFAM" id="SSF158472">
    <property type="entry name" value="HAMP domain-like"/>
    <property type="match status" value="1"/>
</dbReference>
<dbReference type="InterPro" id="IPR036890">
    <property type="entry name" value="HATPase_C_sf"/>
</dbReference>
<evidence type="ECO:0000259" key="10">
    <source>
        <dbReference type="PROSITE" id="PS50885"/>
    </source>
</evidence>
<dbReference type="InterPro" id="IPR003660">
    <property type="entry name" value="HAMP_dom"/>
</dbReference>
<comment type="subcellular location">
    <subcellularLocation>
        <location evidence="2">Membrane</location>
    </subcellularLocation>
</comment>
<dbReference type="KEGG" id="mbd:MEBOL_003513"/>
<dbReference type="InterPro" id="IPR036097">
    <property type="entry name" value="HisK_dim/P_sf"/>
</dbReference>
<dbReference type="GO" id="GO:0016020">
    <property type="term" value="C:membrane"/>
    <property type="evidence" value="ECO:0007669"/>
    <property type="project" value="UniProtKB-SubCell"/>
</dbReference>
<evidence type="ECO:0000256" key="2">
    <source>
        <dbReference type="ARBA" id="ARBA00004370"/>
    </source>
</evidence>
<reference evidence="11 12" key="1">
    <citation type="submission" date="2017-06" db="EMBL/GenBank/DDBJ databases">
        <authorList>
            <person name="Kim H.J."/>
            <person name="Triplett B.A."/>
        </authorList>
    </citation>
    <scope>NUCLEOTIDE SEQUENCE [LARGE SCALE GENOMIC DNA]</scope>
    <source>
        <strain evidence="11 12">DSM 14713</strain>
    </source>
</reference>
<dbReference type="Gene3D" id="6.10.340.10">
    <property type="match status" value="1"/>
</dbReference>
<feature type="domain" description="HAMP" evidence="10">
    <location>
        <begin position="211"/>
        <end position="263"/>
    </location>
</feature>
<evidence type="ECO:0000313" key="12">
    <source>
        <dbReference type="Proteomes" id="UP000217289"/>
    </source>
</evidence>
<dbReference type="GO" id="GO:0000155">
    <property type="term" value="F:phosphorelay sensor kinase activity"/>
    <property type="evidence" value="ECO:0007669"/>
    <property type="project" value="InterPro"/>
</dbReference>
<evidence type="ECO:0000259" key="9">
    <source>
        <dbReference type="PROSITE" id="PS50109"/>
    </source>
</evidence>
<dbReference type="PROSITE" id="PS50109">
    <property type="entry name" value="HIS_KIN"/>
    <property type="match status" value="1"/>
</dbReference>
<keyword evidence="6 11" id="KW-0418">Kinase</keyword>
<keyword evidence="5" id="KW-0808">Transferase</keyword>
<dbReference type="SMART" id="SM00387">
    <property type="entry name" value="HATPase_c"/>
    <property type="match status" value="1"/>
</dbReference>
<dbReference type="Proteomes" id="UP000217289">
    <property type="component" value="Chromosome"/>
</dbReference>
<dbReference type="PANTHER" id="PTHR43065">
    <property type="entry name" value="SENSOR HISTIDINE KINASE"/>
    <property type="match status" value="1"/>
</dbReference>
<proteinExistence type="predicted"/>
<keyword evidence="12" id="KW-1185">Reference proteome</keyword>
<keyword evidence="8" id="KW-0472">Membrane</keyword>
<dbReference type="InterPro" id="IPR003661">
    <property type="entry name" value="HisK_dim/P_dom"/>
</dbReference>
<dbReference type="SUPFAM" id="SSF55874">
    <property type="entry name" value="ATPase domain of HSP90 chaperone/DNA topoisomerase II/histidine kinase"/>
    <property type="match status" value="1"/>
</dbReference>
<dbReference type="AlphaFoldDB" id="A0A250IFM0"/>
<accession>A0A250IFM0</accession>
<evidence type="ECO:0000256" key="5">
    <source>
        <dbReference type="ARBA" id="ARBA00022679"/>
    </source>
</evidence>
<evidence type="ECO:0000256" key="1">
    <source>
        <dbReference type="ARBA" id="ARBA00000085"/>
    </source>
</evidence>
<dbReference type="Gene3D" id="3.30.565.10">
    <property type="entry name" value="Histidine kinase-like ATPase, C-terminal domain"/>
    <property type="match status" value="1"/>
</dbReference>
<sequence>MTIRAKVLLFAAVAVVLVCVMGLFLFGAARQGQRLRQQLVAIQEQIDGYTRLHSVAWPFLNQLAQARQAQMDTALVSQELARRVDLEMVRLADSSLRQGRDAGDMRTLEQERWEQREVRAALLRWSALAERRVNELPANVSVAPNVEWLLYSEFEQTVGQLIHEVQEEARYELELLEQRLDAGVFVGEWVALCFPVLCLVLVVFLVLAILTPLRHSLQGLTEAAERIGHGDFDVHTNVSSPDELGTLARAIDRMARELRESLEEKQRLSRAEAEASEREAARYHALLEDTVRTRTTELAEANTRLRDSLQQLQSTQEQLLSADRLASVGRLAAGVGHEINNPLAYILSNLRYVHQELGELTGAPSEEARQEMIAALAEASEGAERVRLIVQDLKTLSRPDEVALGPVNVADVVRSSAKMARHETRDKARLVEVCEGVPPVHANAARLGQVFLNLFINAAHAIAPGRVQDNEIRVHASLSAPGLVTVEVSDTGAGIPPEYLRRIFDPFFTTKPVGMGTGLGLSVCHRIITSLGGDIRVESAPGQGTRFFITLRVAEGSSGSTESAA</sequence>
<comment type="catalytic activity">
    <reaction evidence="1">
        <text>ATP + protein L-histidine = ADP + protein N-phospho-L-histidine.</text>
        <dbReference type="EC" id="2.7.13.3"/>
    </reaction>
</comment>
<dbReference type="InterPro" id="IPR005467">
    <property type="entry name" value="His_kinase_dom"/>
</dbReference>
<dbReference type="EMBL" id="CP022163">
    <property type="protein sequence ID" value="ATB30058.1"/>
    <property type="molecule type" value="Genomic_DNA"/>
</dbReference>
<dbReference type="Pfam" id="PF02518">
    <property type="entry name" value="HATPase_c"/>
    <property type="match status" value="1"/>
</dbReference>
<evidence type="ECO:0000313" key="11">
    <source>
        <dbReference type="EMBL" id="ATB30058.1"/>
    </source>
</evidence>
<feature type="coiled-coil region" evidence="7">
    <location>
        <begin position="248"/>
        <end position="318"/>
    </location>
</feature>
<evidence type="ECO:0000256" key="4">
    <source>
        <dbReference type="ARBA" id="ARBA00022553"/>
    </source>
</evidence>
<feature type="domain" description="Histidine kinase" evidence="9">
    <location>
        <begin position="334"/>
        <end position="555"/>
    </location>
</feature>
<evidence type="ECO:0000256" key="3">
    <source>
        <dbReference type="ARBA" id="ARBA00012438"/>
    </source>
</evidence>
<dbReference type="Pfam" id="PF00512">
    <property type="entry name" value="HisKA"/>
    <property type="match status" value="1"/>
</dbReference>
<dbReference type="SMART" id="SM00304">
    <property type="entry name" value="HAMP"/>
    <property type="match status" value="1"/>
</dbReference>
<dbReference type="CDD" id="cd06225">
    <property type="entry name" value="HAMP"/>
    <property type="match status" value="1"/>
</dbReference>
<feature type="transmembrane region" description="Helical" evidence="8">
    <location>
        <begin position="189"/>
        <end position="210"/>
    </location>
</feature>
<dbReference type="CDD" id="cd00082">
    <property type="entry name" value="HisKA"/>
    <property type="match status" value="1"/>
</dbReference>
<dbReference type="InterPro" id="IPR004358">
    <property type="entry name" value="Sig_transdc_His_kin-like_C"/>
</dbReference>
<evidence type="ECO:0000256" key="8">
    <source>
        <dbReference type="SAM" id="Phobius"/>
    </source>
</evidence>
<keyword evidence="8" id="KW-1133">Transmembrane helix</keyword>
<dbReference type="Gene3D" id="1.10.287.130">
    <property type="match status" value="1"/>
</dbReference>
<evidence type="ECO:0000256" key="7">
    <source>
        <dbReference type="SAM" id="Coils"/>
    </source>
</evidence>
<evidence type="ECO:0000256" key="6">
    <source>
        <dbReference type="ARBA" id="ARBA00022777"/>
    </source>
</evidence>
<dbReference type="Pfam" id="PF00672">
    <property type="entry name" value="HAMP"/>
    <property type="match status" value="1"/>
</dbReference>
<gene>
    <name evidence="11" type="ORF">MEBOL_003513</name>
</gene>
<name>A0A250IFM0_9BACT</name>
<dbReference type="SUPFAM" id="SSF47384">
    <property type="entry name" value="Homodimeric domain of signal transducing histidine kinase"/>
    <property type="match status" value="1"/>
</dbReference>
<protein>
    <recommendedName>
        <fullName evidence="3">histidine kinase</fullName>
        <ecNumber evidence="3">2.7.13.3</ecNumber>
    </recommendedName>
</protein>
<dbReference type="OrthoDB" id="9769169at2"/>
<keyword evidence="7" id="KW-0175">Coiled coil</keyword>
<keyword evidence="8" id="KW-0812">Transmembrane</keyword>
<feature type="transmembrane region" description="Helical" evidence="8">
    <location>
        <begin position="7"/>
        <end position="29"/>
    </location>
</feature>